<evidence type="ECO:0000256" key="10">
    <source>
        <dbReference type="ARBA" id="ARBA00032441"/>
    </source>
</evidence>
<accession>A0A947DFF9</accession>
<evidence type="ECO:0000256" key="9">
    <source>
        <dbReference type="ARBA" id="ARBA00022842"/>
    </source>
</evidence>
<dbReference type="EMBL" id="JADOES010000012">
    <property type="protein sequence ID" value="MBT9315434.1"/>
    <property type="molecule type" value="Genomic_DNA"/>
</dbReference>
<evidence type="ECO:0000256" key="4">
    <source>
        <dbReference type="ARBA" id="ARBA00022490"/>
    </source>
</evidence>
<keyword evidence="4" id="KW-0963">Cytoplasm</keyword>
<keyword evidence="8" id="KW-0067">ATP-binding</keyword>
<dbReference type="Gene3D" id="3.40.50.300">
    <property type="entry name" value="P-loop containing nucleotide triphosphate hydrolases"/>
    <property type="match status" value="1"/>
</dbReference>
<dbReference type="GO" id="GO:0005524">
    <property type="term" value="F:ATP binding"/>
    <property type="evidence" value="ECO:0007669"/>
    <property type="project" value="UniProtKB-KW"/>
</dbReference>
<evidence type="ECO:0000256" key="1">
    <source>
        <dbReference type="ARBA" id="ARBA00004496"/>
    </source>
</evidence>
<dbReference type="InterPro" id="IPR003442">
    <property type="entry name" value="T6A_TsaE"/>
</dbReference>
<evidence type="ECO:0000256" key="7">
    <source>
        <dbReference type="ARBA" id="ARBA00022741"/>
    </source>
</evidence>
<evidence type="ECO:0000313" key="12">
    <source>
        <dbReference type="Proteomes" id="UP000717364"/>
    </source>
</evidence>
<evidence type="ECO:0000256" key="8">
    <source>
        <dbReference type="ARBA" id="ARBA00022840"/>
    </source>
</evidence>
<dbReference type="Pfam" id="PF02367">
    <property type="entry name" value="TsaE"/>
    <property type="match status" value="1"/>
</dbReference>
<keyword evidence="6" id="KW-0479">Metal-binding</keyword>
<comment type="subcellular location">
    <subcellularLocation>
        <location evidence="1">Cytoplasm</location>
    </subcellularLocation>
</comment>
<dbReference type="GO" id="GO:0005737">
    <property type="term" value="C:cytoplasm"/>
    <property type="evidence" value="ECO:0007669"/>
    <property type="project" value="UniProtKB-SubCell"/>
</dbReference>
<dbReference type="InterPro" id="IPR027417">
    <property type="entry name" value="P-loop_NTPase"/>
</dbReference>
<keyword evidence="9" id="KW-0460">Magnesium</keyword>
<name>A0A947DFF9_9CYAN</name>
<dbReference type="NCBIfam" id="TIGR00150">
    <property type="entry name" value="T6A_YjeE"/>
    <property type="match status" value="1"/>
</dbReference>
<evidence type="ECO:0000256" key="2">
    <source>
        <dbReference type="ARBA" id="ARBA00007599"/>
    </source>
</evidence>
<comment type="similarity">
    <text evidence="2">Belongs to the TsaE family.</text>
</comment>
<dbReference type="SUPFAM" id="SSF52540">
    <property type="entry name" value="P-loop containing nucleoside triphosphate hydrolases"/>
    <property type="match status" value="1"/>
</dbReference>
<dbReference type="AlphaFoldDB" id="A0A947DFF9"/>
<dbReference type="GO" id="GO:0002949">
    <property type="term" value="P:tRNA threonylcarbamoyladenosine modification"/>
    <property type="evidence" value="ECO:0007669"/>
    <property type="project" value="InterPro"/>
</dbReference>
<evidence type="ECO:0000313" key="11">
    <source>
        <dbReference type="EMBL" id="MBT9315434.1"/>
    </source>
</evidence>
<evidence type="ECO:0000256" key="6">
    <source>
        <dbReference type="ARBA" id="ARBA00022723"/>
    </source>
</evidence>
<evidence type="ECO:0000256" key="5">
    <source>
        <dbReference type="ARBA" id="ARBA00022694"/>
    </source>
</evidence>
<organism evidence="11 12">
    <name type="scientific">Leptothoe spongobia TAU-MAC 1115</name>
    <dbReference type="NCBI Taxonomy" id="1967444"/>
    <lineage>
        <taxon>Bacteria</taxon>
        <taxon>Bacillati</taxon>
        <taxon>Cyanobacteriota</taxon>
        <taxon>Cyanophyceae</taxon>
        <taxon>Nodosilineales</taxon>
        <taxon>Cymatolegaceae</taxon>
        <taxon>Leptothoe</taxon>
        <taxon>Leptothoe spongobia</taxon>
    </lineage>
</organism>
<dbReference type="GO" id="GO:0046872">
    <property type="term" value="F:metal ion binding"/>
    <property type="evidence" value="ECO:0007669"/>
    <property type="project" value="UniProtKB-KW"/>
</dbReference>
<reference evidence="11" key="1">
    <citation type="submission" date="2020-11" db="EMBL/GenBank/DDBJ databases">
        <authorList>
            <person name="Konstantinou D."/>
            <person name="Gkelis S."/>
            <person name="Popin R."/>
            <person name="Fewer D."/>
            <person name="Sivonen K."/>
        </authorList>
    </citation>
    <scope>NUCLEOTIDE SEQUENCE</scope>
    <source>
        <strain evidence="11">TAU-MAC 1115</strain>
    </source>
</reference>
<keyword evidence="12" id="KW-1185">Reference proteome</keyword>
<dbReference type="PANTHER" id="PTHR33540:SF2">
    <property type="entry name" value="TRNA THREONYLCARBAMOYLADENOSINE BIOSYNTHESIS PROTEIN TSAE"/>
    <property type="match status" value="1"/>
</dbReference>
<evidence type="ECO:0000256" key="3">
    <source>
        <dbReference type="ARBA" id="ARBA00019010"/>
    </source>
</evidence>
<sequence length="164" mass="18185">MSIQLPDLRATHHFGWLMGQRLSAGSVLLLSGPLGSGKTAFTQGLGAGLGIDQTIDSPTFTLINEYVTGRVPLYHVDLYRLEGAAADSLYLETYWDGDEVESGILVIEWAERLNYLPEKPIRLNLAYAGVGRWAELSWPVGWHGEVWSNLQEVLKSDEILVDEV</sequence>
<gene>
    <name evidence="11" type="primary">tsaE</name>
    <name evidence="11" type="ORF">IXB50_08355</name>
</gene>
<proteinExistence type="inferred from homology"/>
<comment type="caution">
    <text evidence="11">The sequence shown here is derived from an EMBL/GenBank/DDBJ whole genome shotgun (WGS) entry which is preliminary data.</text>
</comment>
<protein>
    <recommendedName>
        <fullName evidence="3">tRNA threonylcarbamoyladenosine biosynthesis protein TsaE</fullName>
    </recommendedName>
    <alternativeName>
        <fullName evidence="10">t(6)A37 threonylcarbamoyladenosine biosynthesis protein TsaE</fullName>
    </alternativeName>
</protein>
<dbReference type="PANTHER" id="PTHR33540">
    <property type="entry name" value="TRNA THREONYLCARBAMOYLADENOSINE BIOSYNTHESIS PROTEIN TSAE"/>
    <property type="match status" value="1"/>
</dbReference>
<dbReference type="Proteomes" id="UP000717364">
    <property type="component" value="Unassembled WGS sequence"/>
</dbReference>
<reference evidence="11" key="2">
    <citation type="journal article" date="2021" name="Mar. Drugs">
        <title>Genome Reduction and Secondary Metabolism of the Marine Sponge-Associated Cyanobacterium Leptothoe.</title>
        <authorList>
            <person name="Konstantinou D."/>
            <person name="Popin R.V."/>
            <person name="Fewer D.P."/>
            <person name="Sivonen K."/>
            <person name="Gkelis S."/>
        </authorList>
    </citation>
    <scope>NUCLEOTIDE SEQUENCE</scope>
    <source>
        <strain evidence="11">TAU-MAC 1115</strain>
    </source>
</reference>
<keyword evidence="7" id="KW-0547">Nucleotide-binding</keyword>
<keyword evidence="5" id="KW-0819">tRNA processing</keyword>